<dbReference type="OrthoDB" id="9810247at2"/>
<evidence type="ECO:0000313" key="1">
    <source>
        <dbReference type="EMBL" id="TQJ07574.1"/>
    </source>
</evidence>
<dbReference type="Pfam" id="PF13489">
    <property type="entry name" value="Methyltransf_23"/>
    <property type="match status" value="1"/>
</dbReference>
<dbReference type="EMBL" id="VFMN01000001">
    <property type="protein sequence ID" value="TQJ07574.1"/>
    <property type="molecule type" value="Genomic_DNA"/>
</dbReference>
<keyword evidence="1" id="KW-0808">Transferase</keyword>
<accession>A0A542DXC7</accession>
<dbReference type="Gene3D" id="3.40.50.150">
    <property type="entry name" value="Vaccinia Virus protein VP39"/>
    <property type="match status" value="1"/>
</dbReference>
<dbReference type="GO" id="GO:0008168">
    <property type="term" value="F:methyltransferase activity"/>
    <property type="evidence" value="ECO:0007669"/>
    <property type="project" value="UniProtKB-KW"/>
</dbReference>
<evidence type="ECO:0000313" key="2">
    <source>
        <dbReference type="Proteomes" id="UP000317893"/>
    </source>
</evidence>
<dbReference type="CDD" id="cd02440">
    <property type="entry name" value="AdoMet_MTases"/>
    <property type="match status" value="1"/>
</dbReference>
<comment type="caution">
    <text evidence="1">The sequence shown here is derived from an EMBL/GenBank/DDBJ whole genome shotgun (WGS) entry which is preliminary data.</text>
</comment>
<organism evidence="1 2">
    <name type="scientific">Lapillicoccus jejuensis</name>
    <dbReference type="NCBI Taxonomy" id="402171"/>
    <lineage>
        <taxon>Bacteria</taxon>
        <taxon>Bacillati</taxon>
        <taxon>Actinomycetota</taxon>
        <taxon>Actinomycetes</taxon>
        <taxon>Micrococcales</taxon>
        <taxon>Intrasporangiaceae</taxon>
        <taxon>Lapillicoccus</taxon>
    </lineage>
</organism>
<keyword evidence="1" id="KW-0489">Methyltransferase</keyword>
<dbReference type="Proteomes" id="UP000317893">
    <property type="component" value="Unassembled WGS sequence"/>
</dbReference>
<proteinExistence type="predicted"/>
<dbReference type="AlphaFoldDB" id="A0A542DXC7"/>
<dbReference type="RefSeq" id="WP_141846698.1">
    <property type="nucleotide sequence ID" value="NZ_BAAAPR010000006.1"/>
</dbReference>
<protein>
    <submittedName>
        <fullName evidence="1">Methyltransferase family protein</fullName>
    </submittedName>
</protein>
<keyword evidence="2" id="KW-1185">Reference proteome</keyword>
<sequence>MSTTPPAPLPPNARLRWSVVDAAVRRLAPASILEIGCGQGAFGARLAPRADYLAVEPDPTSYAVARRRIEAAGGRVLNSTDDGVPEGRQVDLLCAFEVLEHLEDDRSALRSWVRHVRPGGHVLVSMPAFQERFNPWDTLVGHYRRYSPDQVRETFTAAGLEPVEVTVYGWPLGYALEGVRGIVAKRKGVGAEHGGPADDMAQRTAGSGRILQPKALVGTAVSAATVPFTWLQRVRPTAGTGVVGLARVPS</sequence>
<dbReference type="PANTHER" id="PTHR43861">
    <property type="entry name" value="TRANS-ACONITATE 2-METHYLTRANSFERASE-RELATED"/>
    <property type="match status" value="1"/>
</dbReference>
<name>A0A542DXC7_9MICO</name>
<dbReference type="SUPFAM" id="SSF53335">
    <property type="entry name" value="S-adenosyl-L-methionine-dependent methyltransferases"/>
    <property type="match status" value="1"/>
</dbReference>
<dbReference type="InterPro" id="IPR029063">
    <property type="entry name" value="SAM-dependent_MTases_sf"/>
</dbReference>
<gene>
    <name evidence="1" type="ORF">FB458_0639</name>
</gene>
<dbReference type="GO" id="GO:0032259">
    <property type="term" value="P:methylation"/>
    <property type="evidence" value="ECO:0007669"/>
    <property type="project" value="UniProtKB-KW"/>
</dbReference>
<reference evidence="1 2" key="1">
    <citation type="submission" date="2019-06" db="EMBL/GenBank/DDBJ databases">
        <title>Sequencing the genomes of 1000 actinobacteria strains.</title>
        <authorList>
            <person name="Klenk H.-P."/>
        </authorList>
    </citation>
    <scope>NUCLEOTIDE SEQUENCE [LARGE SCALE GENOMIC DNA]</scope>
    <source>
        <strain evidence="1 2">DSM 18607</strain>
    </source>
</reference>